<dbReference type="Proteomes" id="UP001596270">
    <property type="component" value="Unassembled WGS sequence"/>
</dbReference>
<dbReference type="SUPFAM" id="SSF53686">
    <property type="entry name" value="Tryptophan synthase beta subunit-like PLP-dependent enzymes"/>
    <property type="match status" value="1"/>
</dbReference>
<dbReference type="InterPro" id="IPR036052">
    <property type="entry name" value="TrpB-like_PALP_sf"/>
</dbReference>
<keyword evidence="3" id="KW-0663">Pyridoxal phosphate</keyword>
<keyword evidence="5" id="KW-0456">Lyase</keyword>
<sequence length="345" mass="37031">MDLSRFPRRRYTKDATPLEFLPHFTNALAASCPNGQGPNVWIKRDDMLGLTPGGNKTRKLEFLAADALTQGADTLITCGAPQSNHCRATLSASIKEGMKCRFVIEERVPDSYREDASGNNFLFRLMGVEAITVVPAGSNMMEAMQKVADDLAKQGRKGYIVPGGGSNAIGGLGYVACAQELQQQFFEQGVQIDKIVVGSGSSGTHGGLLAGFLGNRINIPIVGIGVSRDPVDQDPLVHKEAQAVSDLLGLSMTVPREAVVSFGDWWRPKYSVPNQAMVEAVQMLARTEAILLDPVYTGKIMAGLIGLARKGYFAKNENVLFIHTGGAPSLHAYEAEVLGLKDLPG</sequence>
<reference evidence="6" key="1">
    <citation type="journal article" date="2019" name="Int. J. Syst. Evol. Microbiol.">
        <title>The Global Catalogue of Microorganisms (GCM) 10K type strain sequencing project: providing services to taxonomists for standard genome sequencing and annotation.</title>
        <authorList>
            <consortium name="The Broad Institute Genomics Platform"/>
            <consortium name="The Broad Institute Genome Sequencing Center for Infectious Disease"/>
            <person name="Wu L."/>
            <person name="Ma J."/>
        </authorList>
    </citation>
    <scope>NUCLEOTIDE SEQUENCE [LARGE SCALE GENOMIC DNA]</scope>
    <source>
        <strain evidence="6">CCUG 39402</strain>
    </source>
</reference>
<dbReference type="Gene3D" id="3.40.50.1100">
    <property type="match status" value="2"/>
</dbReference>
<dbReference type="NCBIfam" id="NF003031">
    <property type="entry name" value="PRK03910.1-4"/>
    <property type="match status" value="1"/>
</dbReference>
<evidence type="ECO:0000256" key="1">
    <source>
        <dbReference type="ARBA" id="ARBA00001933"/>
    </source>
</evidence>
<evidence type="ECO:0000256" key="3">
    <source>
        <dbReference type="ARBA" id="ARBA00022898"/>
    </source>
</evidence>
<evidence type="ECO:0000313" key="6">
    <source>
        <dbReference type="Proteomes" id="UP001596270"/>
    </source>
</evidence>
<comment type="caution">
    <text evidence="5">The sequence shown here is derived from an EMBL/GenBank/DDBJ whole genome shotgun (WGS) entry which is preliminary data.</text>
</comment>
<comment type="cofactor">
    <cofactor evidence="1">
        <name>pyridoxal 5'-phosphate</name>
        <dbReference type="ChEBI" id="CHEBI:597326"/>
    </cofactor>
</comment>
<dbReference type="PANTHER" id="PTHR43780:SF2">
    <property type="entry name" value="1-AMINOCYCLOPROPANE-1-CARBOXYLATE DEAMINASE-RELATED"/>
    <property type="match status" value="1"/>
</dbReference>
<dbReference type="EC" id="4.4.1.15" evidence="5"/>
<organism evidence="5 6">
    <name type="scientific">Polaromonas aquatica</name>
    <dbReference type="NCBI Taxonomy" id="332657"/>
    <lineage>
        <taxon>Bacteria</taxon>
        <taxon>Pseudomonadati</taxon>
        <taxon>Pseudomonadota</taxon>
        <taxon>Betaproteobacteria</taxon>
        <taxon>Burkholderiales</taxon>
        <taxon>Comamonadaceae</taxon>
        <taxon>Polaromonas</taxon>
    </lineage>
</organism>
<protein>
    <submittedName>
        <fullName evidence="5">D-cysteine desulfhydrase</fullName>
        <ecNumber evidence="5">4.4.1.15</ecNumber>
    </submittedName>
</protein>
<dbReference type="PIRSF" id="PIRSF006278">
    <property type="entry name" value="ACCD_DCysDesulf"/>
    <property type="match status" value="1"/>
</dbReference>
<evidence type="ECO:0000259" key="4">
    <source>
        <dbReference type="Pfam" id="PF00291"/>
    </source>
</evidence>
<feature type="domain" description="Tryptophan synthase beta chain-like PALP" evidence="4">
    <location>
        <begin position="34"/>
        <end position="325"/>
    </location>
</feature>
<proteinExistence type="inferred from homology"/>
<dbReference type="PROSITE" id="PS51257">
    <property type="entry name" value="PROKAR_LIPOPROTEIN"/>
    <property type="match status" value="1"/>
</dbReference>
<accession>A0ABW1TRW9</accession>
<name>A0ABW1TRW9_9BURK</name>
<gene>
    <name evidence="5" type="ORF">ACFQND_03745</name>
</gene>
<dbReference type="EMBL" id="JBHSRS010000005">
    <property type="protein sequence ID" value="MFC6280346.1"/>
    <property type="molecule type" value="Genomic_DNA"/>
</dbReference>
<dbReference type="GO" id="GO:0019148">
    <property type="term" value="F:D-cysteine desulfhydrase activity"/>
    <property type="evidence" value="ECO:0007669"/>
    <property type="project" value="UniProtKB-EC"/>
</dbReference>
<dbReference type="InterPro" id="IPR027278">
    <property type="entry name" value="ACCD_DCysDesulf"/>
</dbReference>
<evidence type="ECO:0000256" key="2">
    <source>
        <dbReference type="ARBA" id="ARBA00008639"/>
    </source>
</evidence>
<dbReference type="RefSeq" id="WP_371437412.1">
    <property type="nucleotide sequence ID" value="NZ_JBHSRS010000005.1"/>
</dbReference>
<comment type="similarity">
    <text evidence="2">Belongs to the ACC deaminase/D-cysteine desulfhydrase family.</text>
</comment>
<dbReference type="PANTHER" id="PTHR43780">
    <property type="entry name" value="1-AMINOCYCLOPROPANE-1-CARBOXYLATE DEAMINASE-RELATED"/>
    <property type="match status" value="1"/>
</dbReference>
<dbReference type="InterPro" id="IPR001926">
    <property type="entry name" value="TrpB-like_PALP"/>
</dbReference>
<keyword evidence="6" id="KW-1185">Reference proteome</keyword>
<evidence type="ECO:0000313" key="5">
    <source>
        <dbReference type="EMBL" id="MFC6280346.1"/>
    </source>
</evidence>
<dbReference type="Pfam" id="PF00291">
    <property type="entry name" value="PALP"/>
    <property type="match status" value="1"/>
</dbReference>